<feature type="compositionally biased region" description="Acidic residues" evidence="1">
    <location>
        <begin position="361"/>
        <end position="373"/>
    </location>
</feature>
<feature type="compositionally biased region" description="Acidic residues" evidence="1">
    <location>
        <begin position="320"/>
        <end position="329"/>
    </location>
</feature>
<reference evidence="2 3" key="1">
    <citation type="submission" date="2024-02" db="EMBL/GenBank/DDBJ databases">
        <authorList>
            <person name="Chen Y."/>
            <person name="Shah S."/>
            <person name="Dougan E. K."/>
            <person name="Thang M."/>
            <person name="Chan C."/>
        </authorList>
    </citation>
    <scope>NUCLEOTIDE SEQUENCE [LARGE SCALE GENOMIC DNA]</scope>
</reference>
<keyword evidence="3" id="KW-1185">Reference proteome</keyword>
<protein>
    <submittedName>
        <fullName evidence="2">Uncharacterized protein</fullName>
    </submittedName>
</protein>
<feature type="compositionally biased region" description="Pro residues" evidence="1">
    <location>
        <begin position="622"/>
        <end position="631"/>
    </location>
</feature>
<feature type="compositionally biased region" description="Acidic residues" evidence="1">
    <location>
        <begin position="606"/>
        <end position="618"/>
    </location>
</feature>
<feature type="region of interest" description="Disordered" evidence="1">
    <location>
        <begin position="188"/>
        <end position="434"/>
    </location>
</feature>
<comment type="caution">
    <text evidence="2">The sequence shown here is derived from an EMBL/GenBank/DDBJ whole genome shotgun (WGS) entry which is preliminary data.</text>
</comment>
<feature type="compositionally biased region" description="Polar residues" evidence="1">
    <location>
        <begin position="255"/>
        <end position="272"/>
    </location>
</feature>
<feature type="compositionally biased region" description="Acidic residues" evidence="1">
    <location>
        <begin position="539"/>
        <end position="550"/>
    </location>
</feature>
<feature type="region of interest" description="Disordered" evidence="1">
    <location>
        <begin position="509"/>
        <end position="738"/>
    </location>
</feature>
<dbReference type="EMBL" id="CAXAMM010012047">
    <property type="protein sequence ID" value="CAK9027795.1"/>
    <property type="molecule type" value="Genomic_DNA"/>
</dbReference>
<feature type="compositionally biased region" description="Low complexity" evidence="1">
    <location>
        <begin position="376"/>
        <end position="395"/>
    </location>
</feature>
<evidence type="ECO:0000313" key="3">
    <source>
        <dbReference type="Proteomes" id="UP001642464"/>
    </source>
</evidence>
<organism evidence="2 3">
    <name type="scientific">Durusdinium trenchii</name>
    <dbReference type="NCBI Taxonomy" id="1381693"/>
    <lineage>
        <taxon>Eukaryota</taxon>
        <taxon>Sar</taxon>
        <taxon>Alveolata</taxon>
        <taxon>Dinophyceae</taxon>
        <taxon>Suessiales</taxon>
        <taxon>Symbiodiniaceae</taxon>
        <taxon>Durusdinium</taxon>
    </lineage>
</organism>
<feature type="compositionally biased region" description="Acidic residues" evidence="1">
    <location>
        <begin position="724"/>
        <end position="738"/>
    </location>
</feature>
<accession>A0ABP0KLT8</accession>
<evidence type="ECO:0000313" key="2">
    <source>
        <dbReference type="EMBL" id="CAK9027795.1"/>
    </source>
</evidence>
<feature type="compositionally biased region" description="Polar residues" evidence="1">
    <location>
        <begin position="404"/>
        <end position="418"/>
    </location>
</feature>
<sequence>MAALRRITTSTAAWSSLRSPWNVVLRAFSRDPADGTRARELRQKVLEEFQADEHRLHDGWAWMGQLQKKLEEARYRGRKTRRKLQYPADELGRQKRQEQHEYWQNQGEKVRYPRLGSFEIIVVVPKKFAPPSSGLPEIIPVWSKLQTRKWPHPVRLASSLAELLSAAQDGQQVSEELKDLKGRLFVPPKVEKPATSPHPPMFFGLTPRGGTPTPVERRIPGERSVSPNRSTSPRPHSAVEFNRPSSPPKPRPSSAQQMRGSGGSPPSFQSETKAPESVSALEISDPGASEDAPPSFRGDVGGPGTANEPQAVFQTSGQDGYEEQFEGDESPAVRGSAGQTDAPPSFRGDAGGGAGHTTNEPQDEYEEQFEGDESPAVRGSAGQSASSSARLGLALPTVAPDSPSPRSSAGSATPSNKKNLADLGQRLVQKNGRSARPVELLRAGGNFVPQELLEENDFKRKVYHLGVFSDPYKGFNFAGLFKELAVDGRASLQSLIDELQPFFESDETFEEASSGVSPTTMREAVVPASRVSPGSPVQDDYDEDEFEEEVPPTTPAKPAAASSDSQDFAVDIPLDEASQADRSSVASPSRSASERGGTAMGHYQTDDFEEVVSEEEEEVPRPISPPKPAMPAPGLGIMPPSGPPAMPPAMAPAMAPAPELGRDLSWHGSDYDEAFEEQSEGQQADTISEAEDLNDPDLYPDRVSASEGSQAHDYAENFENYSDGIEEVPEESEVEELS</sequence>
<feature type="compositionally biased region" description="Low complexity" evidence="1">
    <location>
        <begin position="580"/>
        <end position="595"/>
    </location>
</feature>
<feature type="compositionally biased region" description="Polar residues" evidence="1">
    <location>
        <begin position="225"/>
        <end position="234"/>
    </location>
</feature>
<feature type="compositionally biased region" description="Pro residues" evidence="1">
    <location>
        <begin position="640"/>
        <end position="650"/>
    </location>
</feature>
<evidence type="ECO:0000256" key="1">
    <source>
        <dbReference type="SAM" id="MobiDB-lite"/>
    </source>
</evidence>
<name>A0ABP0KLT8_9DINO</name>
<dbReference type="Proteomes" id="UP001642464">
    <property type="component" value="Unassembled WGS sequence"/>
</dbReference>
<gene>
    <name evidence="2" type="ORF">SCF082_LOCUS18084</name>
</gene>
<proteinExistence type="predicted"/>